<dbReference type="InterPro" id="IPR002645">
    <property type="entry name" value="STAS_dom"/>
</dbReference>
<gene>
    <name evidence="4" type="ORF">SAMN06265337_2411</name>
</gene>
<evidence type="ECO:0000256" key="2">
    <source>
        <dbReference type="RuleBase" id="RU003749"/>
    </source>
</evidence>
<dbReference type="PANTHER" id="PTHR33495">
    <property type="entry name" value="ANTI-SIGMA FACTOR ANTAGONIST TM_1081-RELATED-RELATED"/>
    <property type="match status" value="1"/>
</dbReference>
<dbReference type="EMBL" id="FYEW01000002">
    <property type="protein sequence ID" value="SNC74522.1"/>
    <property type="molecule type" value="Genomic_DNA"/>
</dbReference>
<sequence>MRRLPRKSRCPLSSRMKTDSTVQDGILFVRLSGDLIGSPDTQQLLQSVDQHLGEDLRNCAVDLSGIRYINSTGIGVLVSLLTKFRSRGGEMLLINPADHPRKMLALTKLNAIFSIADDEASAAQQLKATN</sequence>
<feature type="domain" description="STAS" evidence="3">
    <location>
        <begin position="42"/>
        <end position="129"/>
    </location>
</feature>
<evidence type="ECO:0000259" key="3">
    <source>
        <dbReference type="PROSITE" id="PS50801"/>
    </source>
</evidence>
<keyword evidence="5" id="KW-1185">Reference proteome</keyword>
<dbReference type="CDD" id="cd07043">
    <property type="entry name" value="STAS_anti-anti-sigma_factors"/>
    <property type="match status" value="1"/>
</dbReference>
<dbReference type="Proteomes" id="UP000198131">
    <property type="component" value="Unassembled WGS sequence"/>
</dbReference>
<dbReference type="InterPro" id="IPR003658">
    <property type="entry name" value="Anti-sigma_ant"/>
</dbReference>
<dbReference type="PANTHER" id="PTHR33495:SF2">
    <property type="entry name" value="ANTI-SIGMA FACTOR ANTAGONIST TM_1081-RELATED"/>
    <property type="match status" value="1"/>
</dbReference>
<name>A0A212U8D5_9BACT</name>
<proteinExistence type="inferred from homology"/>
<dbReference type="SUPFAM" id="SSF52091">
    <property type="entry name" value="SpoIIaa-like"/>
    <property type="match status" value="1"/>
</dbReference>
<organism evidence="4 5">
    <name type="scientific">Hymenobacter gelipurpurascens</name>
    <dbReference type="NCBI Taxonomy" id="89968"/>
    <lineage>
        <taxon>Bacteria</taxon>
        <taxon>Pseudomonadati</taxon>
        <taxon>Bacteroidota</taxon>
        <taxon>Cytophagia</taxon>
        <taxon>Cytophagales</taxon>
        <taxon>Hymenobacteraceae</taxon>
        <taxon>Hymenobacter</taxon>
    </lineage>
</organism>
<dbReference type="Pfam" id="PF01740">
    <property type="entry name" value="STAS"/>
    <property type="match status" value="1"/>
</dbReference>
<protein>
    <recommendedName>
        <fullName evidence="2">Anti-sigma factor antagonist</fullName>
    </recommendedName>
</protein>
<dbReference type="GO" id="GO:0043856">
    <property type="term" value="F:anti-sigma factor antagonist activity"/>
    <property type="evidence" value="ECO:0007669"/>
    <property type="project" value="InterPro"/>
</dbReference>
<dbReference type="NCBIfam" id="TIGR00377">
    <property type="entry name" value="ant_ant_sig"/>
    <property type="match status" value="1"/>
</dbReference>
<dbReference type="InterPro" id="IPR036513">
    <property type="entry name" value="STAS_dom_sf"/>
</dbReference>
<comment type="similarity">
    <text evidence="1 2">Belongs to the anti-sigma-factor antagonist family.</text>
</comment>
<dbReference type="PROSITE" id="PS50801">
    <property type="entry name" value="STAS"/>
    <property type="match status" value="1"/>
</dbReference>
<evidence type="ECO:0000256" key="1">
    <source>
        <dbReference type="ARBA" id="ARBA00009013"/>
    </source>
</evidence>
<evidence type="ECO:0000313" key="5">
    <source>
        <dbReference type="Proteomes" id="UP000198131"/>
    </source>
</evidence>
<evidence type="ECO:0000313" key="4">
    <source>
        <dbReference type="EMBL" id="SNC74522.1"/>
    </source>
</evidence>
<dbReference type="AlphaFoldDB" id="A0A212U8D5"/>
<accession>A0A212U8D5</accession>
<reference evidence="5" key="1">
    <citation type="submission" date="2017-06" db="EMBL/GenBank/DDBJ databases">
        <authorList>
            <person name="Varghese N."/>
            <person name="Submissions S."/>
        </authorList>
    </citation>
    <scope>NUCLEOTIDE SEQUENCE [LARGE SCALE GENOMIC DNA]</scope>
    <source>
        <strain evidence="5">DSM 11116</strain>
    </source>
</reference>
<dbReference type="Gene3D" id="3.30.750.24">
    <property type="entry name" value="STAS domain"/>
    <property type="match status" value="1"/>
</dbReference>